<accession>A0A2N1J1X1</accession>
<dbReference type="AlphaFoldDB" id="A0A2N1J1X1"/>
<name>A0A2N1J1X1_9BACT</name>
<proteinExistence type="predicted"/>
<dbReference type="Gene3D" id="3.40.50.1820">
    <property type="entry name" value="alpha/beta hydrolase"/>
    <property type="match status" value="1"/>
</dbReference>
<dbReference type="OrthoDB" id="9780932at2"/>
<dbReference type="InterPro" id="IPR000073">
    <property type="entry name" value="AB_hydrolase_1"/>
</dbReference>
<evidence type="ECO:0000313" key="2">
    <source>
        <dbReference type="EMBL" id="PKI80559.1"/>
    </source>
</evidence>
<reference evidence="2 3" key="1">
    <citation type="submission" date="2017-09" db="EMBL/GenBank/DDBJ databases">
        <title>Genomics of the genus Arcobacter.</title>
        <authorList>
            <person name="Perez-Cataluna A."/>
            <person name="Figueras M.J."/>
            <person name="Salas-Masso N."/>
        </authorList>
    </citation>
    <scope>NUCLEOTIDE SEQUENCE [LARGE SCALE GENOMIC DNA]</scope>
    <source>
        <strain evidence="2 3">DSM 18005</strain>
    </source>
</reference>
<gene>
    <name evidence="2" type="ORF">CP960_08390</name>
</gene>
<dbReference type="Pfam" id="PF00561">
    <property type="entry name" value="Abhydrolase_1"/>
    <property type="match status" value="1"/>
</dbReference>
<feature type="domain" description="AB hydrolase-1" evidence="1">
    <location>
        <begin position="46"/>
        <end position="197"/>
    </location>
</feature>
<dbReference type="EMBL" id="NXIF01000032">
    <property type="protein sequence ID" value="PKI80559.1"/>
    <property type="molecule type" value="Genomic_DNA"/>
</dbReference>
<dbReference type="InterPro" id="IPR029058">
    <property type="entry name" value="AB_hydrolase_fold"/>
</dbReference>
<dbReference type="Proteomes" id="UP000233248">
    <property type="component" value="Unassembled WGS sequence"/>
</dbReference>
<sequence length="234" mass="27560">MKEKIFLLPGLMTDERLWQRVKPLLKEYKLIHIPIPKTTDFDKTNEVLKKLFKDEQKVNLLGFSLGGYIATYFAVNNQDLIGRLFIVAGTPSDTSELEIKRRKQKLLQIQKKGFFTLSYEKASTLVQEQNKEDKQLISLIVDMFTTLGKDEFISQLKSTFFRKDLHNEIKDLNFPLYYFFSTNDRLLNYNSVEKLKKMDSKYLKIIFTEGTSHNIPLEHSLKLAKYIKEWMKTV</sequence>
<dbReference type="RefSeq" id="WP_101184969.1">
    <property type="nucleotide sequence ID" value="NZ_CP031218.1"/>
</dbReference>
<dbReference type="SUPFAM" id="SSF53474">
    <property type="entry name" value="alpha/beta-Hydrolases"/>
    <property type="match status" value="1"/>
</dbReference>
<organism evidence="2 3">
    <name type="scientific">Malaciobacter halophilus</name>
    <dbReference type="NCBI Taxonomy" id="197482"/>
    <lineage>
        <taxon>Bacteria</taxon>
        <taxon>Pseudomonadati</taxon>
        <taxon>Campylobacterota</taxon>
        <taxon>Epsilonproteobacteria</taxon>
        <taxon>Campylobacterales</taxon>
        <taxon>Arcobacteraceae</taxon>
        <taxon>Malaciobacter</taxon>
    </lineage>
</organism>
<evidence type="ECO:0000259" key="1">
    <source>
        <dbReference type="Pfam" id="PF00561"/>
    </source>
</evidence>
<keyword evidence="3" id="KW-1185">Reference proteome</keyword>
<protein>
    <recommendedName>
        <fullName evidence="1">AB hydrolase-1 domain-containing protein</fullName>
    </recommendedName>
</protein>
<evidence type="ECO:0000313" key="3">
    <source>
        <dbReference type="Proteomes" id="UP000233248"/>
    </source>
</evidence>
<dbReference type="KEGG" id="ahs:AHALO_1708"/>
<comment type="caution">
    <text evidence="2">The sequence shown here is derived from an EMBL/GenBank/DDBJ whole genome shotgun (WGS) entry which is preliminary data.</text>
</comment>